<dbReference type="Pfam" id="PF14324">
    <property type="entry name" value="PINIT"/>
    <property type="match status" value="1"/>
</dbReference>
<dbReference type="PROSITE" id="PS51466">
    <property type="entry name" value="PINIT"/>
    <property type="match status" value="1"/>
</dbReference>
<evidence type="ECO:0000256" key="9">
    <source>
        <dbReference type="SAM" id="MobiDB-lite"/>
    </source>
</evidence>
<evidence type="ECO:0000259" key="11">
    <source>
        <dbReference type="PROSITE" id="PS51466"/>
    </source>
</evidence>
<dbReference type="GO" id="GO:0003712">
    <property type="term" value="F:transcription coregulator activity"/>
    <property type="evidence" value="ECO:0007669"/>
    <property type="project" value="TreeGrafter"/>
</dbReference>
<evidence type="ECO:0000256" key="5">
    <source>
        <dbReference type="ARBA" id="ARBA00022771"/>
    </source>
</evidence>
<organism evidence="12 13">
    <name type="scientific">Meloidogyne enterolobii</name>
    <name type="common">Root-knot nematode worm</name>
    <name type="synonym">Meloidogyne mayaguensis</name>
    <dbReference type="NCBI Taxonomy" id="390850"/>
    <lineage>
        <taxon>Eukaryota</taxon>
        <taxon>Metazoa</taxon>
        <taxon>Ecdysozoa</taxon>
        <taxon>Nematoda</taxon>
        <taxon>Chromadorea</taxon>
        <taxon>Rhabditida</taxon>
        <taxon>Tylenchina</taxon>
        <taxon>Tylenchomorpha</taxon>
        <taxon>Tylenchoidea</taxon>
        <taxon>Meloidogynidae</taxon>
        <taxon>Meloidogyninae</taxon>
        <taxon>Meloidogyne</taxon>
    </lineage>
</organism>
<dbReference type="OrthoDB" id="5875376at2759"/>
<evidence type="ECO:0000256" key="3">
    <source>
        <dbReference type="ARBA" id="ARBA00022679"/>
    </source>
</evidence>
<evidence type="ECO:0000256" key="8">
    <source>
        <dbReference type="PROSITE-ProRule" id="PRU00452"/>
    </source>
</evidence>
<gene>
    <name evidence="12" type="ORF">MENT_LOCUS7590</name>
</gene>
<feature type="compositionally biased region" description="Gly residues" evidence="9">
    <location>
        <begin position="597"/>
        <end position="610"/>
    </location>
</feature>
<dbReference type="SUPFAM" id="SSF68906">
    <property type="entry name" value="SAP domain"/>
    <property type="match status" value="1"/>
</dbReference>
<dbReference type="PROSITE" id="PS51044">
    <property type="entry name" value="ZF_SP_RING"/>
    <property type="match status" value="1"/>
</dbReference>
<reference evidence="12 13" key="1">
    <citation type="submission" date="2020-08" db="EMBL/GenBank/DDBJ databases">
        <authorList>
            <person name="Koutsovoulos G."/>
            <person name="Danchin GJ E."/>
        </authorList>
    </citation>
    <scope>NUCLEOTIDE SEQUENCE [LARGE SCALE GENOMIC DNA]</scope>
</reference>
<dbReference type="Gene3D" id="1.10.720.30">
    <property type="entry name" value="SAP domain"/>
    <property type="match status" value="1"/>
</dbReference>
<accession>A0A6V7U2P9</accession>
<feature type="compositionally biased region" description="Polar residues" evidence="9">
    <location>
        <begin position="92"/>
        <end position="111"/>
    </location>
</feature>
<evidence type="ECO:0000259" key="10">
    <source>
        <dbReference type="PROSITE" id="PS51044"/>
    </source>
</evidence>
<sequence>MSGGNISFSKSEIEACQEAVRNFRVQELQQLVSSFKYPKIGKKNELISRAESLLKNPRFQSSAVAKVHEIQASNRIRDSSQPYPSQPERGLGNQQLNGTMPNNQMHPSNQQPGIYGFNAGAPQMSQFPGGFGNFMNYAAAYGQQFQGGPAYQPNNFSQSLPPQNQPHYIPPQHSQGGLVRNLRTVELPFYDLFKVIVPMTELPSYPVPTRPGEGRFSCTFGVSADDIGKLAYPEDQKLPRYELQLRMFLLENSEEQPDAFPPGSAVRLDDFNVNLPAIIPTNKPNAEHKRYSRPVNITPYCRPPRSKDRPHRLNFEWNGDKRAWAFTVLLVKRVNSDILLARIRENPNASRPASTTRDNIIRRLSGDEDDVQMDSCKISLVDPLGRMRIKIPSRAADCTHLQTFDLYNYLMMNEKRPGWKCPVCDKNAIYSKLIIDKYFEDVLKSVSSSVEEIELLRDGSWGLPKVNDTISLCSDEDAAMADADDDDIMIVDPAKTKPSKTVDKKKADSVSTESVSHQQEPPQPTVIIPKTSVIEPKQQRTSSSNTSNAPKKKPVIPEEDIIELSSDDEDDRLATAISVSQLNDASAAGTPNSNASGGAGSGGGGGGGSVNIGQSPQSHATRRGGVSGTGGSNSHNDTRQSNGYNSSTSNTSTSSATPPFLHNNNNGQLPGIFRPAIDEVAKTHIAQNLANFLQNVYTKNKSSQQQCGPPFRSS</sequence>
<keyword evidence="4" id="KW-0479">Metal-binding</keyword>
<dbReference type="Pfam" id="PF02891">
    <property type="entry name" value="zf-MIZ"/>
    <property type="match status" value="1"/>
</dbReference>
<keyword evidence="7" id="KW-0862">Zinc</keyword>
<dbReference type="InterPro" id="IPR023321">
    <property type="entry name" value="PINIT"/>
</dbReference>
<comment type="pathway">
    <text evidence="1">Protein modification; protein sumoylation.</text>
</comment>
<dbReference type="GO" id="GO:0000785">
    <property type="term" value="C:chromatin"/>
    <property type="evidence" value="ECO:0007669"/>
    <property type="project" value="TreeGrafter"/>
</dbReference>
<dbReference type="UniPathway" id="UPA00886"/>
<feature type="region of interest" description="Disordered" evidence="9">
    <location>
        <begin position="493"/>
        <end position="569"/>
    </location>
</feature>
<feature type="compositionally biased region" description="Polar residues" evidence="9">
    <location>
        <begin position="539"/>
        <end position="549"/>
    </location>
</feature>
<dbReference type="Proteomes" id="UP000580250">
    <property type="component" value="Unassembled WGS sequence"/>
</dbReference>
<dbReference type="InterPro" id="IPR036361">
    <property type="entry name" value="SAP_dom_sf"/>
</dbReference>
<dbReference type="CDD" id="cd16650">
    <property type="entry name" value="SP-RING_PIAS-like"/>
    <property type="match status" value="1"/>
</dbReference>
<feature type="compositionally biased region" description="Low complexity" evidence="9">
    <location>
        <begin position="641"/>
        <end position="655"/>
    </location>
</feature>
<keyword evidence="6" id="KW-0833">Ubl conjugation pathway</keyword>
<evidence type="ECO:0000256" key="4">
    <source>
        <dbReference type="ARBA" id="ARBA00022723"/>
    </source>
</evidence>
<feature type="domain" description="PINIT" evidence="11">
    <location>
        <begin position="167"/>
        <end position="334"/>
    </location>
</feature>
<evidence type="ECO:0000256" key="2">
    <source>
        <dbReference type="ARBA" id="ARBA00005383"/>
    </source>
</evidence>
<dbReference type="InterPro" id="IPR004181">
    <property type="entry name" value="Znf_MIZ"/>
</dbReference>
<feature type="region of interest" description="Disordered" evidence="9">
    <location>
        <begin position="584"/>
        <end position="667"/>
    </location>
</feature>
<dbReference type="EMBL" id="CAJEWN010000031">
    <property type="protein sequence ID" value="CAD2143405.1"/>
    <property type="molecule type" value="Genomic_DNA"/>
</dbReference>
<evidence type="ECO:0000256" key="7">
    <source>
        <dbReference type="ARBA" id="ARBA00022833"/>
    </source>
</evidence>
<dbReference type="GO" id="GO:0061665">
    <property type="term" value="F:SUMO ligase activity"/>
    <property type="evidence" value="ECO:0007669"/>
    <property type="project" value="TreeGrafter"/>
</dbReference>
<evidence type="ECO:0000256" key="1">
    <source>
        <dbReference type="ARBA" id="ARBA00004718"/>
    </source>
</evidence>
<protein>
    <submittedName>
        <fullName evidence="12">Uncharacterized protein</fullName>
    </submittedName>
</protein>
<comment type="similarity">
    <text evidence="2">Belongs to the PIAS family.</text>
</comment>
<feature type="region of interest" description="Disordered" evidence="9">
    <location>
        <begin position="71"/>
        <end position="111"/>
    </location>
</feature>
<name>A0A6V7U2P9_MELEN</name>
<dbReference type="Gene3D" id="3.30.40.10">
    <property type="entry name" value="Zinc/RING finger domain, C3HC4 (zinc finger)"/>
    <property type="match status" value="1"/>
</dbReference>
<feature type="compositionally biased region" description="Polar residues" evidence="9">
    <location>
        <begin position="509"/>
        <end position="520"/>
    </location>
</feature>
<dbReference type="InterPro" id="IPR038654">
    <property type="entry name" value="PINIT_sf"/>
</dbReference>
<dbReference type="InterPro" id="IPR013083">
    <property type="entry name" value="Znf_RING/FYVE/PHD"/>
</dbReference>
<dbReference type="PANTHER" id="PTHR10782:SF94">
    <property type="entry name" value="SUPPRESSOR OF VARIEGATION 2-10, ISOFORM I"/>
    <property type="match status" value="1"/>
</dbReference>
<feature type="domain" description="SP-RING-type" evidence="10">
    <location>
        <begin position="367"/>
        <end position="448"/>
    </location>
</feature>
<evidence type="ECO:0000256" key="6">
    <source>
        <dbReference type="ARBA" id="ARBA00022786"/>
    </source>
</evidence>
<dbReference type="GO" id="GO:0006357">
    <property type="term" value="P:regulation of transcription by RNA polymerase II"/>
    <property type="evidence" value="ECO:0007669"/>
    <property type="project" value="TreeGrafter"/>
</dbReference>
<keyword evidence="3" id="KW-0808">Transferase</keyword>
<evidence type="ECO:0000313" key="13">
    <source>
        <dbReference type="Proteomes" id="UP000580250"/>
    </source>
</evidence>
<dbReference type="GO" id="GO:0016925">
    <property type="term" value="P:protein sumoylation"/>
    <property type="evidence" value="ECO:0007669"/>
    <property type="project" value="UniProtKB-UniPathway"/>
</dbReference>
<dbReference type="AlphaFoldDB" id="A0A6V7U2P9"/>
<dbReference type="Gene3D" id="2.60.120.780">
    <property type="entry name" value="PINIT domain"/>
    <property type="match status" value="1"/>
</dbReference>
<feature type="compositionally biased region" description="Acidic residues" evidence="9">
    <location>
        <begin position="557"/>
        <end position="569"/>
    </location>
</feature>
<feature type="compositionally biased region" description="Polar residues" evidence="9">
    <location>
        <begin position="71"/>
        <end position="83"/>
    </location>
</feature>
<keyword evidence="5 8" id="KW-0863">Zinc-finger</keyword>
<comment type="caution">
    <text evidence="12">The sequence shown here is derived from an EMBL/GenBank/DDBJ whole genome shotgun (WGS) entry which is preliminary data.</text>
</comment>
<dbReference type="PANTHER" id="PTHR10782">
    <property type="entry name" value="ZINC FINGER MIZ DOMAIN-CONTAINING PROTEIN"/>
    <property type="match status" value="1"/>
</dbReference>
<dbReference type="GO" id="GO:0008270">
    <property type="term" value="F:zinc ion binding"/>
    <property type="evidence" value="ECO:0007669"/>
    <property type="project" value="UniProtKB-KW"/>
</dbReference>
<evidence type="ECO:0000313" key="12">
    <source>
        <dbReference type="EMBL" id="CAD2143405.1"/>
    </source>
</evidence>
<proteinExistence type="inferred from homology"/>
<feature type="compositionally biased region" description="Low complexity" evidence="9">
    <location>
        <begin position="585"/>
        <end position="596"/>
    </location>
</feature>